<dbReference type="HOGENOM" id="CLU_037686_0_0_1"/>
<dbReference type="KEGG" id="bdi:100841718"/>
<accession>I1HUK6</accession>
<feature type="region of interest" description="Disordered" evidence="1">
    <location>
        <begin position="197"/>
        <end position="218"/>
    </location>
</feature>
<feature type="compositionally biased region" description="Low complexity" evidence="1">
    <location>
        <begin position="197"/>
        <end position="211"/>
    </location>
</feature>
<dbReference type="STRING" id="15368.I1HUK6"/>
<evidence type="ECO:0000256" key="1">
    <source>
        <dbReference type="SAM" id="MobiDB-lite"/>
    </source>
</evidence>
<dbReference type="OMA" id="CFCKGVG"/>
<evidence type="ECO:0000313" key="2">
    <source>
        <dbReference type="EMBL" id="KQK11204.1"/>
    </source>
</evidence>
<dbReference type="Gramene" id="KQK11204">
    <property type="protein sequence ID" value="KQK11204"/>
    <property type="gene ID" value="BRADI_2g58750v3"/>
</dbReference>
<dbReference type="Proteomes" id="UP000008810">
    <property type="component" value="Chromosome 2"/>
</dbReference>
<protein>
    <submittedName>
        <fullName evidence="2 3">Uncharacterized protein</fullName>
    </submittedName>
</protein>
<gene>
    <name evidence="3" type="primary">LOC100841718</name>
    <name evidence="2" type="ORF">BRADI_2g58750v3</name>
</gene>
<proteinExistence type="predicted"/>
<dbReference type="OrthoDB" id="1925372at2759"/>
<dbReference type="RefSeq" id="XP_003564924.1">
    <property type="nucleotide sequence ID" value="XM_003564876.4"/>
</dbReference>
<reference evidence="2" key="2">
    <citation type="submission" date="2017-06" db="EMBL/GenBank/DDBJ databases">
        <title>WGS assembly of Brachypodium distachyon.</title>
        <authorList>
            <consortium name="The International Brachypodium Initiative"/>
            <person name="Lucas S."/>
            <person name="Harmon-Smith M."/>
            <person name="Lail K."/>
            <person name="Tice H."/>
            <person name="Grimwood J."/>
            <person name="Bruce D."/>
            <person name="Barry K."/>
            <person name="Shu S."/>
            <person name="Lindquist E."/>
            <person name="Wang M."/>
            <person name="Pitluck S."/>
            <person name="Vogel J.P."/>
            <person name="Garvin D.F."/>
            <person name="Mockler T.C."/>
            <person name="Schmutz J."/>
            <person name="Rokhsar D."/>
            <person name="Bevan M.W."/>
        </authorList>
    </citation>
    <scope>NUCLEOTIDE SEQUENCE</scope>
    <source>
        <strain evidence="2">Bd21</strain>
    </source>
</reference>
<dbReference type="eggNOG" id="ENOG502QR8G">
    <property type="taxonomic scope" value="Eukaryota"/>
</dbReference>
<evidence type="ECO:0000313" key="4">
    <source>
        <dbReference type="Proteomes" id="UP000008810"/>
    </source>
</evidence>
<dbReference type="PANTHER" id="PTHR35729:SF1">
    <property type="entry name" value="T1B9.12 PROTEIN"/>
    <property type="match status" value="1"/>
</dbReference>
<feature type="compositionally biased region" description="Polar residues" evidence="1">
    <location>
        <begin position="468"/>
        <end position="479"/>
    </location>
</feature>
<organism evidence="3">
    <name type="scientific">Brachypodium distachyon</name>
    <name type="common">Purple false brome</name>
    <name type="synonym">Trachynia distachya</name>
    <dbReference type="NCBI Taxonomy" id="15368"/>
    <lineage>
        <taxon>Eukaryota</taxon>
        <taxon>Viridiplantae</taxon>
        <taxon>Streptophyta</taxon>
        <taxon>Embryophyta</taxon>
        <taxon>Tracheophyta</taxon>
        <taxon>Spermatophyta</taxon>
        <taxon>Magnoliopsida</taxon>
        <taxon>Liliopsida</taxon>
        <taxon>Poales</taxon>
        <taxon>Poaceae</taxon>
        <taxon>BOP clade</taxon>
        <taxon>Pooideae</taxon>
        <taxon>Stipodae</taxon>
        <taxon>Brachypodieae</taxon>
        <taxon>Brachypodium</taxon>
    </lineage>
</organism>
<evidence type="ECO:0000313" key="3">
    <source>
        <dbReference type="EnsemblPlants" id="KQK11204"/>
    </source>
</evidence>
<keyword evidence="4" id="KW-1185">Reference proteome</keyword>
<feature type="region of interest" description="Disordered" evidence="1">
    <location>
        <begin position="408"/>
        <end position="553"/>
    </location>
</feature>
<dbReference type="GeneID" id="100841718"/>
<feature type="compositionally biased region" description="Polar residues" evidence="1">
    <location>
        <begin position="281"/>
        <end position="301"/>
    </location>
</feature>
<name>I1HUK6_BRADI</name>
<feature type="region of interest" description="Disordered" evidence="1">
    <location>
        <begin position="255"/>
        <end position="305"/>
    </location>
</feature>
<reference evidence="2 3" key="1">
    <citation type="journal article" date="2010" name="Nature">
        <title>Genome sequencing and analysis of the model grass Brachypodium distachyon.</title>
        <authorList>
            <consortium name="International Brachypodium Initiative"/>
        </authorList>
    </citation>
    <scope>NUCLEOTIDE SEQUENCE [LARGE SCALE GENOMIC DNA]</scope>
    <source>
        <strain evidence="2">Bd21</strain>
        <strain evidence="3">cv. Bd21</strain>
    </source>
</reference>
<dbReference type="AlphaFoldDB" id="I1HUK6"/>
<dbReference type="EnsemblPlants" id="KQK11204">
    <property type="protein sequence ID" value="KQK11204"/>
    <property type="gene ID" value="BRADI_2g58750v3"/>
</dbReference>
<reference evidence="3" key="3">
    <citation type="submission" date="2018-08" db="UniProtKB">
        <authorList>
            <consortium name="EnsemblPlants"/>
        </authorList>
    </citation>
    <scope>IDENTIFICATION</scope>
    <source>
        <strain evidence="3">cv. Bd21</strain>
    </source>
</reference>
<sequence>MGVWREGAGWCFCSGGGGGRSERVKAAIFSAKAAALAAVVGSGGHGTGLLLHRNLLLTTHGNLPSAAAAEDADALLGHARLPARLVPHRFFITSSILDLTIVGVEPTENESTLQGQQPHYLKTCCKPSLDHGSAVYLLGHTGKNELVIGEGKVVIGTDNLIKLSTDGVTWCPGSAGFDAQGNLAFMICDPMKLASSSPTARSSSASSSSSHSSKKDQPMQFGIPISVVCDWLYQHWQGNLDEVSKPKLPLVRLMSSRSDHSSTSFNRRHVFKPADDENDDASVSSSQVTSKPKYQQASGSPANARISHDANLLVDLRMNNEQGISTPEIYESPRGSSCQSQKDPAPIQLLDINFVPRAPKTIFLPLPLKQMLSDENNAETSKPRNQSRENCFPSGFIWHRNCEADSREPTVAPLQEDCSSEGQSSSSPAEQLGYRNQDQFSSEEETMYSAETMESRNIPSPREKHVGRSQSCVNYSRWSSPRKLSVQNGTLRKQHTLIPVRKTHSQSTSLPQRSHDYLSPTVSSAMKKRNSMEQQQPPKPRRIIVQSSPKWMF</sequence>
<dbReference type="EMBL" id="CM000881">
    <property type="protein sequence ID" value="KQK11204.1"/>
    <property type="molecule type" value="Genomic_DNA"/>
</dbReference>
<dbReference type="PANTHER" id="PTHR35729">
    <property type="entry name" value="T1B9.12 PROTEIN"/>
    <property type="match status" value="1"/>
</dbReference>